<protein>
    <submittedName>
        <fullName evidence="2">Uncharacterized protein</fullName>
    </submittedName>
</protein>
<evidence type="ECO:0000256" key="1">
    <source>
        <dbReference type="SAM" id="MobiDB-lite"/>
    </source>
</evidence>
<evidence type="ECO:0000313" key="2">
    <source>
        <dbReference type="EMBL" id="KAK7199346.1"/>
    </source>
</evidence>
<keyword evidence="3" id="KW-1185">Reference proteome</keyword>
<name>A0AAW0F1R3_9TRYP</name>
<gene>
    <name evidence="2" type="ORF">NESM_000907500</name>
</gene>
<dbReference type="EMBL" id="JAECZO010000305">
    <property type="protein sequence ID" value="KAK7199346.1"/>
    <property type="molecule type" value="Genomic_DNA"/>
</dbReference>
<evidence type="ECO:0000313" key="3">
    <source>
        <dbReference type="Proteomes" id="UP001430356"/>
    </source>
</evidence>
<feature type="region of interest" description="Disordered" evidence="1">
    <location>
        <begin position="271"/>
        <end position="316"/>
    </location>
</feature>
<accession>A0AAW0F1R3</accession>
<comment type="caution">
    <text evidence="2">The sequence shown here is derived from an EMBL/GenBank/DDBJ whole genome shotgun (WGS) entry which is preliminary data.</text>
</comment>
<feature type="region of interest" description="Disordered" evidence="1">
    <location>
        <begin position="330"/>
        <end position="355"/>
    </location>
</feature>
<dbReference type="AlphaFoldDB" id="A0AAW0F1R3"/>
<dbReference type="Proteomes" id="UP001430356">
    <property type="component" value="Unassembled WGS sequence"/>
</dbReference>
<organism evidence="2 3">
    <name type="scientific">Novymonas esmeraldas</name>
    <dbReference type="NCBI Taxonomy" id="1808958"/>
    <lineage>
        <taxon>Eukaryota</taxon>
        <taxon>Discoba</taxon>
        <taxon>Euglenozoa</taxon>
        <taxon>Kinetoplastea</taxon>
        <taxon>Metakinetoplastina</taxon>
        <taxon>Trypanosomatida</taxon>
        <taxon>Trypanosomatidae</taxon>
        <taxon>Novymonas</taxon>
    </lineage>
</organism>
<sequence length="355" mass="37987">MADVARLQVCYSSRGDGVDAVVADGLLPPAVGHDERVGVGEALVDEHRHSEARCLHEVVVQQHTRAVQAHLREVRVEGAADVALASHDVAQWQCVADQVRHGRWKHPEVAQVHAVDAAVEVGRQQLKQRRGVVCLKSRCGDVAPVMRPLRDHLHRLHEVVGVVVDEVAAVDDVIPGDEAGERADGVHAGDAVDAARAVEPFDRDEEKRAEARHLVVVVERGAEVRHEAVAAVVGPARDVQRHEAVGDVVHAGGADGDALRDVEHACAVHRAPRADQRAGDVDLRDGDDGHGDAEEHEEVDGRPRHVHAKQEAPDRGEVAVQRCAEAAAARSGCSTQPAHGHGVRGCVVGRGGRHP</sequence>
<reference evidence="2 3" key="1">
    <citation type="journal article" date="2021" name="MBio">
        <title>A New Model Trypanosomatid, Novymonas esmeraldas: Genomic Perception of Its 'Candidatus Pandoraea novymonadis' Endosymbiont.</title>
        <authorList>
            <person name="Zakharova A."/>
            <person name="Saura A."/>
            <person name="Butenko A."/>
            <person name="Podesvova L."/>
            <person name="Warmusova S."/>
            <person name="Kostygov A.Y."/>
            <person name="Nenarokova A."/>
            <person name="Lukes J."/>
            <person name="Opperdoes F.R."/>
            <person name="Yurchenko V."/>
        </authorList>
    </citation>
    <scope>NUCLEOTIDE SEQUENCE [LARGE SCALE GENOMIC DNA]</scope>
    <source>
        <strain evidence="2 3">E262AT.01</strain>
    </source>
</reference>
<proteinExistence type="predicted"/>